<dbReference type="GO" id="GO:0016829">
    <property type="term" value="F:lyase activity"/>
    <property type="evidence" value="ECO:0007669"/>
    <property type="project" value="UniProtKB-KW"/>
</dbReference>
<comment type="cofactor">
    <cofactor evidence="1">
        <name>Ca(2+)</name>
        <dbReference type="ChEBI" id="CHEBI:29108"/>
    </cofactor>
</comment>
<dbReference type="InterPro" id="IPR012334">
    <property type="entry name" value="Pectin_lyas_fold"/>
</dbReference>
<evidence type="ECO:0000313" key="11">
    <source>
        <dbReference type="Proteomes" id="UP001570511"/>
    </source>
</evidence>
<evidence type="ECO:0000256" key="3">
    <source>
        <dbReference type="ARBA" id="ARBA00022525"/>
    </source>
</evidence>
<evidence type="ECO:0000256" key="2">
    <source>
        <dbReference type="ARBA" id="ARBA00004613"/>
    </source>
</evidence>
<feature type="compositionally biased region" description="Basic and acidic residues" evidence="9">
    <location>
        <begin position="395"/>
        <end position="406"/>
    </location>
</feature>
<organism evidence="10 11">
    <name type="scientific">Halobellus rubicundus</name>
    <dbReference type="NCBI Taxonomy" id="2996466"/>
    <lineage>
        <taxon>Archaea</taxon>
        <taxon>Methanobacteriati</taxon>
        <taxon>Methanobacteriota</taxon>
        <taxon>Stenosarchaea group</taxon>
        <taxon>Halobacteria</taxon>
        <taxon>Halobacteriales</taxon>
        <taxon>Haloferacaceae</taxon>
        <taxon>Halobellus</taxon>
    </lineage>
</organism>
<dbReference type="InterPro" id="IPR052052">
    <property type="entry name" value="Polysaccharide_Lyase_9"/>
</dbReference>
<comment type="subcellular location">
    <subcellularLocation>
        <location evidence="2">Secreted</location>
    </subcellularLocation>
</comment>
<sequence>MKRRSYLSALGVGLLAGCAGTDRRGTSGGADTVSGSTTGAPQTSTPRERPNTIFVAPDGSLGASGTSDDPHKFIQEAVERARPGDTVHVRPGAYTEKIEPPHGGEPGAPITITGPPEAVLRSDPRIYNVVFIRHSHIHLTGLSIDGLENPDAPDDVNSYSRAQLVQARPPTDTDEYLEDLVIAPHRIGNTQKSLVSLERTQHSTVGPFEVIGPAGTKYFLTDTPGHNGEIVYVGTSPSNLGKDWHPWTEYDRTSDIHVHHLDNSAGHPHSEIVNTKLGTSDILVEYCTDGGGSANTEDSPAASVRFQSFGATVRWCDLRNGNGHGVEVGSYKARDARAAKDDPSEIERRGGADNAVYGNRITGFDDKAIAFPAVRGQDDQRAVCGNTYDGATDGTPDRACPDDLPRSDGIGHTAGASGR</sequence>
<keyword evidence="7" id="KW-0456">Lyase</keyword>
<dbReference type="Gene3D" id="2.160.20.10">
    <property type="entry name" value="Single-stranded right-handed beta-helix, Pectin lyase-like"/>
    <property type="match status" value="1"/>
</dbReference>
<dbReference type="SUPFAM" id="SSF51126">
    <property type="entry name" value="Pectin lyase-like"/>
    <property type="match status" value="1"/>
</dbReference>
<evidence type="ECO:0000256" key="1">
    <source>
        <dbReference type="ARBA" id="ARBA00001913"/>
    </source>
</evidence>
<evidence type="ECO:0000256" key="9">
    <source>
        <dbReference type="SAM" id="MobiDB-lite"/>
    </source>
</evidence>
<evidence type="ECO:0008006" key="12">
    <source>
        <dbReference type="Google" id="ProtNLM"/>
    </source>
</evidence>
<proteinExistence type="inferred from homology"/>
<evidence type="ECO:0000256" key="5">
    <source>
        <dbReference type="ARBA" id="ARBA00022729"/>
    </source>
</evidence>
<comment type="caution">
    <text evidence="10">The sequence shown here is derived from an EMBL/GenBank/DDBJ whole genome shotgun (WGS) entry which is preliminary data.</text>
</comment>
<name>A0ABD5MG12_9EURY</name>
<dbReference type="AlphaFoldDB" id="A0ABD5MG12"/>
<dbReference type="GO" id="GO:0046872">
    <property type="term" value="F:metal ion binding"/>
    <property type="evidence" value="ECO:0007669"/>
    <property type="project" value="UniProtKB-KW"/>
</dbReference>
<dbReference type="PANTHER" id="PTHR40088:SF1">
    <property type="entry name" value="PECTATE LYASE PEL9"/>
    <property type="match status" value="1"/>
</dbReference>
<evidence type="ECO:0000256" key="8">
    <source>
        <dbReference type="ARBA" id="ARBA00038263"/>
    </source>
</evidence>
<dbReference type="PANTHER" id="PTHR40088">
    <property type="entry name" value="PECTATE LYASE (EUROFUNG)"/>
    <property type="match status" value="1"/>
</dbReference>
<feature type="compositionally biased region" description="Polar residues" evidence="9">
    <location>
        <begin position="33"/>
        <end position="45"/>
    </location>
</feature>
<dbReference type="PROSITE" id="PS51257">
    <property type="entry name" value="PROKAR_LIPOPROTEIN"/>
    <property type="match status" value="1"/>
</dbReference>
<feature type="region of interest" description="Disordered" evidence="9">
    <location>
        <begin position="18"/>
        <end position="67"/>
    </location>
</feature>
<evidence type="ECO:0000313" key="10">
    <source>
        <dbReference type="EMBL" id="MFA1611519.1"/>
    </source>
</evidence>
<dbReference type="Proteomes" id="UP001570511">
    <property type="component" value="Unassembled WGS sequence"/>
</dbReference>
<gene>
    <name evidence="10" type="ORF">OS889_10960</name>
</gene>
<comment type="similarity">
    <text evidence="8">Belongs to the polysaccharide lyase 9 family.</text>
</comment>
<evidence type="ECO:0000256" key="7">
    <source>
        <dbReference type="ARBA" id="ARBA00023239"/>
    </source>
</evidence>
<keyword evidence="3" id="KW-0964">Secreted</keyword>
<dbReference type="RefSeq" id="WP_372389817.1">
    <property type="nucleotide sequence ID" value="NZ_JBGNYA010000001.1"/>
</dbReference>
<protein>
    <recommendedName>
        <fullName evidence="12">DUF1565 domain-containing protein</fullName>
    </recommendedName>
</protein>
<evidence type="ECO:0000256" key="4">
    <source>
        <dbReference type="ARBA" id="ARBA00022723"/>
    </source>
</evidence>
<keyword evidence="6" id="KW-0106">Calcium</keyword>
<feature type="region of interest" description="Disordered" evidence="9">
    <location>
        <begin position="387"/>
        <end position="419"/>
    </location>
</feature>
<keyword evidence="11" id="KW-1185">Reference proteome</keyword>
<keyword evidence="5" id="KW-0732">Signal</keyword>
<dbReference type="InterPro" id="IPR011050">
    <property type="entry name" value="Pectin_lyase_fold/virulence"/>
</dbReference>
<keyword evidence="4" id="KW-0479">Metal-binding</keyword>
<reference evidence="10 11" key="1">
    <citation type="submission" date="2024-08" db="EMBL/GenBank/DDBJ databases">
        <title>Halobellus sp. MBLA0158 whole genome sequence.</title>
        <authorList>
            <person name="Hwang C.Y."/>
            <person name="Cho E.-S."/>
            <person name="Seo M.-J."/>
        </authorList>
    </citation>
    <scope>NUCLEOTIDE SEQUENCE [LARGE SCALE GENOMIC DNA]</scope>
    <source>
        <strain evidence="10 11">MBLA0158</strain>
    </source>
</reference>
<evidence type="ECO:0000256" key="6">
    <source>
        <dbReference type="ARBA" id="ARBA00022837"/>
    </source>
</evidence>
<accession>A0ABD5MG12</accession>
<dbReference type="EMBL" id="JBGNYA010000001">
    <property type="protein sequence ID" value="MFA1611519.1"/>
    <property type="molecule type" value="Genomic_DNA"/>
</dbReference>
<dbReference type="GO" id="GO:0005576">
    <property type="term" value="C:extracellular region"/>
    <property type="evidence" value="ECO:0007669"/>
    <property type="project" value="UniProtKB-SubCell"/>
</dbReference>